<dbReference type="EMBL" id="VZZY01003293">
    <property type="protein sequence ID" value="NXW54881.1"/>
    <property type="molecule type" value="Genomic_DNA"/>
</dbReference>
<feature type="compositionally biased region" description="Basic and acidic residues" evidence="1">
    <location>
        <begin position="151"/>
        <end position="160"/>
    </location>
</feature>
<reference evidence="2 3" key="1">
    <citation type="submission" date="2019-09" db="EMBL/GenBank/DDBJ databases">
        <title>Bird 10,000 Genomes (B10K) Project - Family phase.</title>
        <authorList>
            <person name="Zhang G."/>
        </authorList>
    </citation>
    <scope>NUCLEOTIDE SEQUENCE [LARGE SCALE GENOMIC DNA]</scope>
    <source>
        <strain evidence="2">B10K-DU-002-51</strain>
        <tissue evidence="2">Muscle</tissue>
    </source>
</reference>
<organism evidence="2 3">
    <name type="scientific">Eurystomus gularis</name>
    <dbReference type="NCBI Taxonomy" id="325343"/>
    <lineage>
        <taxon>Eukaryota</taxon>
        <taxon>Metazoa</taxon>
        <taxon>Chordata</taxon>
        <taxon>Craniata</taxon>
        <taxon>Vertebrata</taxon>
        <taxon>Euteleostomi</taxon>
        <taxon>Archelosauria</taxon>
        <taxon>Archosauria</taxon>
        <taxon>Dinosauria</taxon>
        <taxon>Saurischia</taxon>
        <taxon>Theropoda</taxon>
        <taxon>Coelurosauria</taxon>
        <taxon>Aves</taxon>
        <taxon>Neognathae</taxon>
        <taxon>Neoaves</taxon>
        <taxon>Telluraves</taxon>
        <taxon>Coraciimorphae</taxon>
        <taxon>Coraciiformes</taxon>
        <taxon>Coraciidae</taxon>
        <taxon>Eurystomus</taxon>
    </lineage>
</organism>
<feature type="compositionally biased region" description="Polar residues" evidence="1">
    <location>
        <begin position="8"/>
        <end position="35"/>
    </location>
</feature>
<evidence type="ECO:0000313" key="2">
    <source>
        <dbReference type="EMBL" id="NXW54881.1"/>
    </source>
</evidence>
<dbReference type="OrthoDB" id="9390335at2759"/>
<sequence length="213" mass="23340">LKGIPSDLSPTISTGSLRTSETLDVSPVDTGSSSDSVEDQLLRETASCPWNSSLPFILRKRQENLSGASETWLPEGEMYLQKKSQIQRILGKCPGDSASYSEDNPHFQALAAELDFPETERHFPNFQHQLFQPLEPSLDSDTSSSCSQHRISQDSRELSKTSKLSTKSQDRPVFAEVGTPGSGVQRSNLPSSSETNGPNNVTSEEESVKGVYF</sequence>
<feature type="compositionally biased region" description="Low complexity" evidence="1">
    <location>
        <begin position="137"/>
        <end position="147"/>
    </location>
</feature>
<keyword evidence="3" id="KW-1185">Reference proteome</keyword>
<feature type="compositionally biased region" description="Polar residues" evidence="1">
    <location>
        <begin position="182"/>
        <end position="202"/>
    </location>
</feature>
<comment type="caution">
    <text evidence="2">The sequence shown here is derived from an EMBL/GenBank/DDBJ whole genome shotgun (WGS) entry which is preliminary data.</text>
</comment>
<dbReference type="Proteomes" id="UP000541249">
    <property type="component" value="Unassembled WGS sequence"/>
</dbReference>
<gene>
    <name evidence="2" type="primary">Cep295_5</name>
    <name evidence="2" type="ORF">EURGUL_R14798</name>
</gene>
<feature type="non-terminal residue" evidence="2">
    <location>
        <position position="1"/>
    </location>
</feature>
<feature type="non-terminal residue" evidence="2">
    <location>
        <position position="213"/>
    </location>
</feature>
<dbReference type="AlphaFoldDB" id="A0A7L4CZ34"/>
<feature type="region of interest" description="Disordered" evidence="1">
    <location>
        <begin position="1"/>
        <end position="37"/>
    </location>
</feature>
<proteinExistence type="predicted"/>
<feature type="region of interest" description="Disordered" evidence="1">
    <location>
        <begin position="135"/>
        <end position="213"/>
    </location>
</feature>
<accession>A0A7L4CZ34</accession>
<evidence type="ECO:0000256" key="1">
    <source>
        <dbReference type="SAM" id="MobiDB-lite"/>
    </source>
</evidence>
<evidence type="ECO:0000313" key="3">
    <source>
        <dbReference type="Proteomes" id="UP000541249"/>
    </source>
</evidence>
<name>A0A7L4CZ34_9AVES</name>
<protein>
    <submittedName>
        <fullName evidence="2">CE295 protein</fullName>
    </submittedName>
</protein>